<accession>A0A1D6IXL5</accession>
<dbReference type="IntAct" id="A0A1D6IXL5">
    <property type="interactions" value="1"/>
</dbReference>
<sequence>MVFPPSRLPCSLPMAFPLDVGDLFPTVQANVLSLPAAAPWWLSSSTSHLRSLGHDVVHLVGVITQLTFALELFSEMLRRKRPARMESWNIGRRSAAAATDVSLEQSGFDKMQINLVYTGFHTCKDCLANYKIISLFWFGLRVHLCMKY</sequence>
<dbReference type="EMBL" id="CM000786">
    <property type="protein sequence ID" value="AQK40648.1"/>
    <property type="molecule type" value="Genomic_DNA"/>
</dbReference>
<dbReference type="AlphaFoldDB" id="A0A1D6IXL5"/>
<gene>
    <name evidence="1" type="ORF">ZEAMMB73_Zm00001d024083</name>
</gene>
<name>A0A1D6IXL5_MAIZE</name>
<protein>
    <submittedName>
        <fullName evidence="1">Uncharacterized protein</fullName>
    </submittedName>
</protein>
<evidence type="ECO:0000313" key="1">
    <source>
        <dbReference type="EMBL" id="AQK40648.1"/>
    </source>
</evidence>
<reference evidence="1" key="1">
    <citation type="submission" date="2015-12" db="EMBL/GenBank/DDBJ databases">
        <title>Update maize B73 reference genome by single molecule sequencing technologies.</title>
        <authorList>
            <consortium name="Maize Genome Sequencing Project"/>
            <person name="Ware D."/>
        </authorList>
    </citation>
    <scope>NUCLEOTIDE SEQUENCE</scope>
    <source>
        <tissue evidence="1">Seedling</tissue>
    </source>
</reference>
<dbReference type="PaxDb" id="4577-GRMZM5G811674_P01"/>
<dbReference type="InParanoid" id="A0A1D6IXL5"/>
<organism evidence="1">
    <name type="scientific">Zea mays</name>
    <name type="common">Maize</name>
    <dbReference type="NCBI Taxonomy" id="4577"/>
    <lineage>
        <taxon>Eukaryota</taxon>
        <taxon>Viridiplantae</taxon>
        <taxon>Streptophyta</taxon>
        <taxon>Embryophyta</taxon>
        <taxon>Tracheophyta</taxon>
        <taxon>Spermatophyta</taxon>
        <taxon>Magnoliopsida</taxon>
        <taxon>Liliopsida</taxon>
        <taxon>Poales</taxon>
        <taxon>Poaceae</taxon>
        <taxon>PACMAD clade</taxon>
        <taxon>Panicoideae</taxon>
        <taxon>Andropogonodae</taxon>
        <taxon>Andropogoneae</taxon>
        <taxon>Tripsacinae</taxon>
        <taxon>Zea</taxon>
    </lineage>
</organism>
<proteinExistence type="predicted"/>